<gene>
    <name evidence="1" type="ORF">NIDE3017</name>
</gene>
<dbReference type="HOGENOM" id="CLU_2841642_0_0_0"/>
<sequence>MLEPGEACFVRSPRWTACAPASACGLERFVTAFMEEAWLAFPRLYERISWSERRARRYDPVERGW</sequence>
<proteinExistence type="predicted"/>
<protein>
    <submittedName>
        <fullName evidence="1">Uncharacterized protein</fullName>
    </submittedName>
</protein>
<reference evidence="1 2" key="1">
    <citation type="journal article" date="2010" name="Proc. Natl. Acad. Sci. U.S.A.">
        <title>A Nitrospira metagenome illuminates the physiology and evolution of globally important nitrite-oxidizing bacteria.</title>
        <authorList>
            <person name="Lucker S."/>
            <person name="Wagner M."/>
            <person name="Maixner F."/>
            <person name="Pelletier E."/>
            <person name="Koch H."/>
            <person name="Vacherie B."/>
            <person name="Rattei T."/>
            <person name="Sinninghe Damste J."/>
            <person name="Spieck E."/>
            <person name="Le Paslier D."/>
            <person name="Daims H."/>
        </authorList>
    </citation>
    <scope>NUCLEOTIDE SEQUENCE [LARGE SCALE GENOMIC DNA]</scope>
</reference>
<dbReference type="KEGG" id="nde:NIDE3017"/>
<name>D8PHH6_9BACT</name>
<dbReference type="Proteomes" id="UP000001660">
    <property type="component" value="Chromosome"/>
</dbReference>
<dbReference type="AlphaFoldDB" id="D8PHH6"/>
<organism evidence="1 2">
    <name type="scientific">Nitrospira defluvii</name>
    <dbReference type="NCBI Taxonomy" id="330214"/>
    <lineage>
        <taxon>Bacteria</taxon>
        <taxon>Pseudomonadati</taxon>
        <taxon>Nitrospirota</taxon>
        <taxon>Nitrospiria</taxon>
        <taxon>Nitrospirales</taxon>
        <taxon>Nitrospiraceae</taxon>
        <taxon>Nitrospira</taxon>
    </lineage>
</organism>
<keyword evidence="2" id="KW-1185">Reference proteome</keyword>
<dbReference type="EMBL" id="FP929003">
    <property type="protein sequence ID" value="CBK42713.1"/>
    <property type="molecule type" value="Genomic_DNA"/>
</dbReference>
<dbReference type="STRING" id="330214.NIDE3017"/>
<evidence type="ECO:0000313" key="2">
    <source>
        <dbReference type="Proteomes" id="UP000001660"/>
    </source>
</evidence>
<accession>D8PHH6</accession>
<evidence type="ECO:0000313" key="1">
    <source>
        <dbReference type="EMBL" id="CBK42713.1"/>
    </source>
</evidence>